<organism evidence="3 4">
    <name type="scientific">Frankliniella fusca</name>
    <dbReference type="NCBI Taxonomy" id="407009"/>
    <lineage>
        <taxon>Eukaryota</taxon>
        <taxon>Metazoa</taxon>
        <taxon>Ecdysozoa</taxon>
        <taxon>Arthropoda</taxon>
        <taxon>Hexapoda</taxon>
        <taxon>Insecta</taxon>
        <taxon>Pterygota</taxon>
        <taxon>Neoptera</taxon>
        <taxon>Paraneoptera</taxon>
        <taxon>Thysanoptera</taxon>
        <taxon>Terebrantia</taxon>
        <taxon>Thripoidea</taxon>
        <taxon>Thripidae</taxon>
        <taxon>Frankliniella</taxon>
    </lineage>
</organism>
<keyword evidence="4" id="KW-1185">Reference proteome</keyword>
<dbReference type="PROSITE" id="PS50235">
    <property type="entry name" value="USP_3"/>
    <property type="match status" value="1"/>
</dbReference>
<dbReference type="GO" id="GO:0005829">
    <property type="term" value="C:cytosol"/>
    <property type="evidence" value="ECO:0007669"/>
    <property type="project" value="TreeGrafter"/>
</dbReference>
<accession>A0AAE1HMZ2</accession>
<reference evidence="3" key="1">
    <citation type="submission" date="2021-07" db="EMBL/GenBank/DDBJ databases">
        <authorList>
            <person name="Catto M.A."/>
            <person name="Jacobson A."/>
            <person name="Kennedy G."/>
            <person name="Labadie P."/>
            <person name="Hunt B.G."/>
            <person name="Srinivasan R."/>
        </authorList>
    </citation>
    <scope>NUCLEOTIDE SEQUENCE</scope>
    <source>
        <strain evidence="3">PL_HMW_Pooled</strain>
        <tissue evidence="3">Head</tissue>
    </source>
</reference>
<dbReference type="InterPro" id="IPR050164">
    <property type="entry name" value="Peptidase_C19"/>
</dbReference>
<dbReference type="PANTHER" id="PTHR24006">
    <property type="entry name" value="UBIQUITIN CARBOXYL-TERMINAL HYDROLASE"/>
    <property type="match status" value="1"/>
</dbReference>
<evidence type="ECO:0000256" key="1">
    <source>
        <dbReference type="ARBA" id="ARBA00009085"/>
    </source>
</evidence>
<dbReference type="InterPro" id="IPR028889">
    <property type="entry name" value="USP"/>
</dbReference>
<evidence type="ECO:0000313" key="4">
    <source>
        <dbReference type="Proteomes" id="UP001219518"/>
    </source>
</evidence>
<dbReference type="Gene3D" id="3.90.70.10">
    <property type="entry name" value="Cysteine proteinases"/>
    <property type="match status" value="1"/>
</dbReference>
<dbReference type="GO" id="GO:0005634">
    <property type="term" value="C:nucleus"/>
    <property type="evidence" value="ECO:0007669"/>
    <property type="project" value="TreeGrafter"/>
</dbReference>
<dbReference type="PANTHER" id="PTHR24006:SF937">
    <property type="entry name" value="UBIQUITIN CARBOXYL-TERMINAL HYDROLASE"/>
    <property type="match status" value="1"/>
</dbReference>
<dbReference type="InterPro" id="IPR038765">
    <property type="entry name" value="Papain-like_cys_pep_sf"/>
</dbReference>
<keyword evidence="3" id="KW-0378">Hydrolase</keyword>
<evidence type="ECO:0000259" key="2">
    <source>
        <dbReference type="PROSITE" id="PS50235"/>
    </source>
</evidence>
<dbReference type="InterPro" id="IPR001394">
    <property type="entry name" value="Peptidase_C19_UCH"/>
</dbReference>
<protein>
    <submittedName>
        <fullName evidence="3">Ubiquitin carboxyl-terminal hydrolase 36</fullName>
    </submittedName>
</protein>
<dbReference type="Pfam" id="PF00443">
    <property type="entry name" value="UCH"/>
    <property type="match status" value="1"/>
</dbReference>
<comment type="caution">
    <text evidence="3">The sequence shown here is derived from an EMBL/GenBank/DDBJ whole genome shotgun (WGS) entry which is preliminary data.</text>
</comment>
<dbReference type="SUPFAM" id="SSF54001">
    <property type="entry name" value="Cysteine proteinases"/>
    <property type="match status" value="1"/>
</dbReference>
<dbReference type="EMBL" id="JAHWGI010001169">
    <property type="protein sequence ID" value="KAK3924237.1"/>
    <property type="molecule type" value="Genomic_DNA"/>
</dbReference>
<sequence>MGDSFSGMTSPNKKWRNDMPPMPPAVTLYEQFSLNEWNPKVPHRDVDIFNFGNTCFINACLQILYHTPNIIKWLETSNHPSACTKFLHCCTSLLLKTWRQYKCSKVPLIRPAAFVAVIRSIFRTPDENMDDEGFHADGNKQEDAHEFLLFLLQNLEDDFLSPFVFVHPASTLPILTLLSQAYL</sequence>
<comment type="similarity">
    <text evidence="1">Belongs to the peptidase C19 family.</text>
</comment>
<dbReference type="AlphaFoldDB" id="A0AAE1HMZ2"/>
<dbReference type="GO" id="GO:0016579">
    <property type="term" value="P:protein deubiquitination"/>
    <property type="evidence" value="ECO:0007669"/>
    <property type="project" value="InterPro"/>
</dbReference>
<reference evidence="3" key="2">
    <citation type="journal article" date="2023" name="BMC Genomics">
        <title>Pest status, molecular evolution, and epigenetic factors derived from the genome assembly of Frankliniella fusca, a thysanopteran phytovirus vector.</title>
        <authorList>
            <person name="Catto M.A."/>
            <person name="Labadie P.E."/>
            <person name="Jacobson A.L."/>
            <person name="Kennedy G.G."/>
            <person name="Srinivasan R."/>
            <person name="Hunt B.G."/>
        </authorList>
    </citation>
    <scope>NUCLEOTIDE SEQUENCE</scope>
    <source>
        <strain evidence="3">PL_HMW_Pooled</strain>
    </source>
</reference>
<evidence type="ECO:0000313" key="3">
    <source>
        <dbReference type="EMBL" id="KAK3924237.1"/>
    </source>
</evidence>
<proteinExistence type="inferred from homology"/>
<dbReference type="GO" id="GO:0004843">
    <property type="term" value="F:cysteine-type deubiquitinase activity"/>
    <property type="evidence" value="ECO:0007669"/>
    <property type="project" value="InterPro"/>
</dbReference>
<gene>
    <name evidence="3" type="ORF">KUF71_002508</name>
</gene>
<feature type="domain" description="USP" evidence="2">
    <location>
        <begin position="46"/>
        <end position="183"/>
    </location>
</feature>
<dbReference type="Proteomes" id="UP001219518">
    <property type="component" value="Unassembled WGS sequence"/>
</dbReference>
<name>A0AAE1HMZ2_9NEOP</name>